<dbReference type="PRINTS" id="PR00419">
    <property type="entry name" value="ADXRDTASE"/>
</dbReference>
<accession>A0A502ECL6</accession>
<dbReference type="RefSeq" id="WP_140690639.1">
    <property type="nucleotide sequence ID" value="NZ_RCZG01000004.1"/>
</dbReference>
<proteinExistence type="predicted"/>
<dbReference type="OrthoDB" id="337830at2"/>
<dbReference type="PANTHER" id="PTHR21197:SF0">
    <property type="entry name" value="UDP-GALACTOPYRANOSE MUTASE"/>
    <property type="match status" value="1"/>
</dbReference>
<dbReference type="GO" id="GO:0005829">
    <property type="term" value="C:cytosol"/>
    <property type="evidence" value="ECO:0007669"/>
    <property type="project" value="TreeGrafter"/>
</dbReference>
<dbReference type="GO" id="GO:0016491">
    <property type="term" value="F:oxidoreductase activity"/>
    <property type="evidence" value="ECO:0007669"/>
    <property type="project" value="InterPro"/>
</dbReference>
<dbReference type="GO" id="GO:0008767">
    <property type="term" value="F:UDP-galactopyranose mutase activity"/>
    <property type="evidence" value="ECO:0007669"/>
    <property type="project" value="TreeGrafter"/>
</dbReference>
<dbReference type="InterPro" id="IPR036188">
    <property type="entry name" value="FAD/NAD-bd_sf"/>
</dbReference>
<name>A0A502ECL6_9MYCO</name>
<keyword evidence="3" id="KW-1185">Reference proteome</keyword>
<dbReference type="PANTHER" id="PTHR21197">
    <property type="entry name" value="UDP-GALACTOPYRANOSE MUTASE"/>
    <property type="match status" value="1"/>
</dbReference>
<evidence type="ECO:0000313" key="2">
    <source>
        <dbReference type="EMBL" id="TPG34236.1"/>
    </source>
</evidence>
<evidence type="ECO:0000313" key="3">
    <source>
        <dbReference type="Proteomes" id="UP000320095"/>
    </source>
</evidence>
<dbReference type="SUPFAM" id="SSF51905">
    <property type="entry name" value="FAD/NAD(P)-binding domain"/>
    <property type="match status" value="1"/>
</dbReference>
<organism evidence="2 3">
    <name type="scientific">Mycolicibacterium hodleri</name>
    <dbReference type="NCBI Taxonomy" id="49897"/>
    <lineage>
        <taxon>Bacteria</taxon>
        <taxon>Bacillati</taxon>
        <taxon>Actinomycetota</taxon>
        <taxon>Actinomycetes</taxon>
        <taxon>Mycobacteriales</taxon>
        <taxon>Mycobacteriaceae</taxon>
        <taxon>Mycolicibacterium</taxon>
    </lineage>
</organism>
<dbReference type="EMBL" id="RCZG01000004">
    <property type="protein sequence ID" value="TPG34236.1"/>
    <property type="molecule type" value="Genomic_DNA"/>
</dbReference>
<dbReference type="GO" id="GO:0050660">
    <property type="term" value="F:flavin adenine dinucleotide binding"/>
    <property type="evidence" value="ECO:0007669"/>
    <property type="project" value="TreeGrafter"/>
</dbReference>
<dbReference type="Proteomes" id="UP000320095">
    <property type="component" value="Unassembled WGS sequence"/>
</dbReference>
<feature type="domain" description="Amine oxidase" evidence="1">
    <location>
        <begin position="16"/>
        <end position="387"/>
    </location>
</feature>
<comment type="caution">
    <text evidence="2">The sequence shown here is derived from an EMBL/GenBank/DDBJ whole genome shotgun (WGS) entry which is preliminary data.</text>
</comment>
<sequence length="470" mass="53127">MEPQIKNPLIIGAGPAGLTAALELAKRGVTSRIYEASGNVGGLARTQSNGDFLVDSGGHRFFTRYEKVAELWNSLLPPDQWTTVRRRSAMVVHGHYVRYPLVGRDLLTQMGFRRGMRGLGSFLWSRTRRGMQPAGDSASFRAWGTEEFGRYWYEMFFDGYVRKTWQADPDGIASDWANQRIRSIVWHLRKRFDAADQDVFRYPRRGPGQVWDAAAAQLAVDGIVPALSSRVVKVRFDGQEWTLELHSGELVSGDVVFSSMPLRSLVRALEPTPPQHVRAAAARLKYRGLITVAVALRGRHDIPFHWIYTPSKSVEVGRIQNYDRWSSGLAPDGWDGTFLGLEYFIGPDGDVYEHDDEHLTCIALEDLRTLGIGDSDVEQVMVVRSPFAYPICDAARDRNVARIRNYLLRNYPTLRLVGRNGMHRYDNQDHAMLSAMHSVAQYFGDDVDPWQVNTDRGYHEAGLLKKEVGL</sequence>
<dbReference type="Pfam" id="PF01593">
    <property type="entry name" value="Amino_oxidase"/>
    <property type="match status" value="1"/>
</dbReference>
<evidence type="ECO:0000259" key="1">
    <source>
        <dbReference type="Pfam" id="PF01593"/>
    </source>
</evidence>
<dbReference type="NCBIfam" id="NF005547">
    <property type="entry name" value="PRK07208.1-3"/>
    <property type="match status" value="1"/>
</dbReference>
<dbReference type="Gene3D" id="3.50.50.60">
    <property type="entry name" value="FAD/NAD(P)-binding domain"/>
    <property type="match status" value="1"/>
</dbReference>
<dbReference type="InterPro" id="IPR002937">
    <property type="entry name" value="Amino_oxidase"/>
</dbReference>
<dbReference type="NCBIfam" id="NF005548">
    <property type="entry name" value="PRK07208.1-4"/>
    <property type="match status" value="1"/>
</dbReference>
<protein>
    <submittedName>
        <fullName evidence="2">FAD-binding protein</fullName>
    </submittedName>
</protein>
<gene>
    <name evidence="2" type="ORF">EAH80_11615</name>
</gene>
<dbReference type="AlphaFoldDB" id="A0A502ECL6"/>
<reference evidence="2 3" key="1">
    <citation type="journal article" date="2019" name="Environ. Microbiol.">
        <title>Species interactions and distinct microbial communities in high Arctic permafrost affected cryosols are associated with the CH4 and CO2 gas fluxes.</title>
        <authorList>
            <person name="Altshuler I."/>
            <person name="Hamel J."/>
            <person name="Turney S."/>
            <person name="Magnuson E."/>
            <person name="Levesque R."/>
            <person name="Greer C."/>
            <person name="Whyte L.G."/>
        </authorList>
    </citation>
    <scope>NUCLEOTIDE SEQUENCE [LARGE SCALE GENOMIC DNA]</scope>
    <source>
        <strain evidence="2 3">S5.20</strain>
    </source>
</reference>